<accession>A0AAD8QHX3</accession>
<dbReference type="Proteomes" id="UP001231189">
    <property type="component" value="Unassembled WGS sequence"/>
</dbReference>
<dbReference type="PANTHER" id="PTHR34223">
    <property type="entry name" value="OS11G0201299 PROTEIN"/>
    <property type="match status" value="1"/>
</dbReference>
<keyword evidence="3" id="KW-1185">Reference proteome</keyword>
<protein>
    <recommendedName>
        <fullName evidence="1">F-box domain-containing protein</fullName>
    </recommendedName>
</protein>
<dbReference type="InterPro" id="IPR036047">
    <property type="entry name" value="F-box-like_dom_sf"/>
</dbReference>
<dbReference type="SUPFAM" id="SSF81383">
    <property type="entry name" value="F-box domain"/>
    <property type="match status" value="1"/>
</dbReference>
<dbReference type="InterPro" id="IPR053197">
    <property type="entry name" value="F-box_SCFL_complex_component"/>
</dbReference>
<sequence>MVVHDRDRLSALPDNALQRILFHLKSDEAARTSVLSHRWRRVYASVPTVDLIDPKLSPRRWDDKPVCFDQQVTSAILSKGAATPIRVLRIRAISPPRDLLDQWIIIAAASGAEEVDVYLRYWTEWWGLTLVADNKLMLLLKIWSSVVPAADSRCWAEGGAGWWYRGKPLGNHDEDDAAGAALLPEGLVEVPLSLPSSAWAKAWCFLADGGGVATSVPFLKAPSWELQRWVNTGGLRWPWLALFGEAFPRVDWQVPGLMLCFSIAPACRWRRPRAWVKGERVPLYGSSDAGLASGHALVVLFIRGGWLCPLPSFLLRCVFFLQLRSDVVVAPAMVVVSVKFPPVSDGVPFGSLAPSFSLCSWGNSFASRRYGALRSRARDKGSLSGGGEGGGWI</sequence>
<dbReference type="PANTHER" id="PTHR34223:SF81">
    <property type="entry name" value="OS08G0281600 PROTEIN"/>
    <property type="match status" value="1"/>
</dbReference>
<organism evidence="2 3">
    <name type="scientific">Lolium multiflorum</name>
    <name type="common">Italian ryegrass</name>
    <name type="synonym">Lolium perenne subsp. multiflorum</name>
    <dbReference type="NCBI Taxonomy" id="4521"/>
    <lineage>
        <taxon>Eukaryota</taxon>
        <taxon>Viridiplantae</taxon>
        <taxon>Streptophyta</taxon>
        <taxon>Embryophyta</taxon>
        <taxon>Tracheophyta</taxon>
        <taxon>Spermatophyta</taxon>
        <taxon>Magnoliopsida</taxon>
        <taxon>Liliopsida</taxon>
        <taxon>Poales</taxon>
        <taxon>Poaceae</taxon>
        <taxon>BOP clade</taxon>
        <taxon>Pooideae</taxon>
        <taxon>Poodae</taxon>
        <taxon>Poeae</taxon>
        <taxon>Poeae Chloroplast Group 2 (Poeae type)</taxon>
        <taxon>Loliodinae</taxon>
        <taxon>Loliinae</taxon>
        <taxon>Lolium</taxon>
    </lineage>
</organism>
<name>A0AAD8QHX3_LOLMU</name>
<dbReference type="Pfam" id="PF00646">
    <property type="entry name" value="F-box"/>
    <property type="match status" value="1"/>
</dbReference>
<dbReference type="EMBL" id="JAUUTY010000192">
    <property type="protein sequence ID" value="KAK1602737.1"/>
    <property type="molecule type" value="Genomic_DNA"/>
</dbReference>
<dbReference type="PROSITE" id="PS50181">
    <property type="entry name" value="FBOX"/>
    <property type="match status" value="1"/>
</dbReference>
<proteinExistence type="predicted"/>
<dbReference type="AlphaFoldDB" id="A0AAD8QHX3"/>
<evidence type="ECO:0000313" key="3">
    <source>
        <dbReference type="Proteomes" id="UP001231189"/>
    </source>
</evidence>
<reference evidence="2" key="1">
    <citation type="submission" date="2023-07" db="EMBL/GenBank/DDBJ databases">
        <title>A chromosome-level genome assembly of Lolium multiflorum.</title>
        <authorList>
            <person name="Chen Y."/>
            <person name="Copetti D."/>
            <person name="Kolliker R."/>
            <person name="Studer B."/>
        </authorList>
    </citation>
    <scope>NUCLEOTIDE SEQUENCE</scope>
    <source>
        <strain evidence="2">02402/16</strain>
        <tissue evidence="2">Leaf</tissue>
    </source>
</reference>
<gene>
    <name evidence="2" type="ORF">QYE76_026969</name>
</gene>
<comment type="caution">
    <text evidence="2">The sequence shown here is derived from an EMBL/GenBank/DDBJ whole genome shotgun (WGS) entry which is preliminary data.</text>
</comment>
<evidence type="ECO:0000313" key="2">
    <source>
        <dbReference type="EMBL" id="KAK1602737.1"/>
    </source>
</evidence>
<feature type="domain" description="F-box" evidence="1">
    <location>
        <begin position="6"/>
        <end position="56"/>
    </location>
</feature>
<evidence type="ECO:0000259" key="1">
    <source>
        <dbReference type="PROSITE" id="PS50181"/>
    </source>
</evidence>
<dbReference type="InterPro" id="IPR001810">
    <property type="entry name" value="F-box_dom"/>
</dbReference>